<organism evidence="2 3">
    <name type="scientific">Pseudoxanthomonas winnipegensis</name>
    <dbReference type="NCBI Taxonomy" id="2480810"/>
    <lineage>
        <taxon>Bacteria</taxon>
        <taxon>Pseudomonadati</taxon>
        <taxon>Pseudomonadota</taxon>
        <taxon>Gammaproteobacteria</taxon>
        <taxon>Lysobacterales</taxon>
        <taxon>Lysobacteraceae</taxon>
        <taxon>Pseudoxanthomonas</taxon>
    </lineage>
</organism>
<evidence type="ECO:0000313" key="2">
    <source>
        <dbReference type="EMBL" id="MDQ1120953.1"/>
    </source>
</evidence>
<feature type="compositionally biased region" description="Polar residues" evidence="1">
    <location>
        <begin position="64"/>
        <end position="80"/>
    </location>
</feature>
<feature type="compositionally biased region" description="Basic residues" evidence="1">
    <location>
        <begin position="99"/>
        <end position="108"/>
    </location>
</feature>
<feature type="compositionally biased region" description="Low complexity" evidence="1">
    <location>
        <begin position="109"/>
        <end position="118"/>
    </location>
</feature>
<sequence>MGPLTLTSRSTSSSKIVWPSSIDTSAMVSRPTHSSTVLKRARMSAPAGAWTRPCHSSCAASHSRATPHSTNMKITSTWPALNNPDKPFIDTAPLGRNAAQHRQRRVAAARRSQVSCAA</sequence>
<dbReference type="EMBL" id="JAUTBB010000001">
    <property type="protein sequence ID" value="MDQ1120953.1"/>
    <property type="molecule type" value="Genomic_DNA"/>
</dbReference>
<reference evidence="2" key="1">
    <citation type="submission" date="2023-07" db="EMBL/GenBank/DDBJ databases">
        <title>Functional and genomic diversity of the sorghum phyllosphere microbiome.</title>
        <authorList>
            <person name="Shade A."/>
        </authorList>
    </citation>
    <scope>NUCLEOTIDE SEQUENCE</scope>
    <source>
        <strain evidence="2">SORGH_AS_0908</strain>
    </source>
</reference>
<gene>
    <name evidence="2" type="ORF">QE383_003261</name>
</gene>
<feature type="region of interest" description="Disordered" evidence="1">
    <location>
        <begin position="57"/>
        <end position="118"/>
    </location>
</feature>
<evidence type="ECO:0000256" key="1">
    <source>
        <dbReference type="SAM" id="MobiDB-lite"/>
    </source>
</evidence>
<comment type="caution">
    <text evidence="2">The sequence shown here is derived from an EMBL/GenBank/DDBJ whole genome shotgun (WGS) entry which is preliminary data.</text>
</comment>
<dbReference type="AlphaFoldDB" id="A0AAW8GH53"/>
<proteinExistence type="predicted"/>
<protein>
    <submittedName>
        <fullName evidence="2">Uncharacterized protein</fullName>
    </submittedName>
</protein>
<dbReference type="Proteomes" id="UP001234354">
    <property type="component" value="Unassembled WGS sequence"/>
</dbReference>
<name>A0AAW8GH53_9GAMM</name>
<accession>A0AAW8GH53</accession>
<evidence type="ECO:0000313" key="3">
    <source>
        <dbReference type="Proteomes" id="UP001234354"/>
    </source>
</evidence>